<dbReference type="Pfam" id="PF03781">
    <property type="entry name" value="FGE-sulfatase"/>
    <property type="match status" value="1"/>
</dbReference>
<dbReference type="PANTHER" id="PTHR23150:SF19">
    <property type="entry name" value="FORMYLGLYCINE-GENERATING ENZYME"/>
    <property type="match status" value="1"/>
</dbReference>
<dbReference type="SUPFAM" id="SSF56436">
    <property type="entry name" value="C-type lectin-like"/>
    <property type="match status" value="1"/>
</dbReference>
<name>A0A177N0F8_9GAMM</name>
<dbReference type="PANTHER" id="PTHR23150">
    <property type="entry name" value="SULFATASE MODIFYING FACTOR 1, 2"/>
    <property type="match status" value="1"/>
</dbReference>
<dbReference type="InterPro" id="IPR016187">
    <property type="entry name" value="CTDL_fold"/>
</dbReference>
<dbReference type="STRING" id="702114.A1355_16290"/>
<feature type="domain" description="Sulfatase-modifying factor enzyme-like" evidence="1">
    <location>
        <begin position="37"/>
        <end position="262"/>
    </location>
</feature>
<protein>
    <recommendedName>
        <fullName evidence="1">Sulfatase-modifying factor enzyme-like domain-containing protein</fullName>
    </recommendedName>
</protein>
<comment type="caution">
    <text evidence="2">The sequence shown here is derived from an EMBL/GenBank/DDBJ whole genome shotgun (WGS) entry which is preliminary data.</text>
</comment>
<evidence type="ECO:0000313" key="2">
    <source>
        <dbReference type="EMBL" id="OAI11345.1"/>
    </source>
</evidence>
<proteinExistence type="predicted"/>
<dbReference type="InterPro" id="IPR042095">
    <property type="entry name" value="SUMF_sf"/>
</dbReference>
<keyword evidence="3" id="KW-1185">Reference proteome</keyword>
<dbReference type="Gene3D" id="3.90.1580.10">
    <property type="entry name" value="paralog of FGE (formylglycine-generating enzyme)"/>
    <property type="match status" value="1"/>
</dbReference>
<accession>A0A177N0F8</accession>
<dbReference type="AlphaFoldDB" id="A0A177N0F8"/>
<reference evidence="3" key="1">
    <citation type="submission" date="2016-03" db="EMBL/GenBank/DDBJ databases">
        <authorList>
            <person name="Heylen K."/>
            <person name="De Vos P."/>
            <person name="Vekeman B."/>
        </authorList>
    </citation>
    <scope>NUCLEOTIDE SEQUENCE [LARGE SCALE GENOMIC DNA]</scope>
    <source>
        <strain evidence="3">R-45383</strain>
    </source>
</reference>
<dbReference type="EMBL" id="LUUK01000233">
    <property type="protein sequence ID" value="OAI11345.1"/>
    <property type="molecule type" value="Genomic_DNA"/>
</dbReference>
<evidence type="ECO:0000259" key="1">
    <source>
        <dbReference type="Pfam" id="PF03781"/>
    </source>
</evidence>
<sequence length="264" mass="29563">MAIKPFVAPAWASEWGVDGYGLYADLQFNTVTQRFRWIEPGSFLMGSPVSESGRTAFETQHTVSLTKGFWLADTACTQAFWQRVLGEVPSHSKYDPFKPVDTVSWLDVQTFIEHLNWRIGELQARLPSEAEWEYACRAGSETPFNFGDNISPRQVNYDSSRPYHNGEKGEYQATTVAVKSLPANAWGLYEMHGNVWEWCRDAWRADLGGDDVIDPLFDAPDQDVDRVLRGGGYDSGIEGLRSAVRYGYASGGRISNLGFRLALG</sequence>
<dbReference type="InterPro" id="IPR005532">
    <property type="entry name" value="SUMF_dom"/>
</dbReference>
<dbReference type="Proteomes" id="UP000077628">
    <property type="component" value="Unassembled WGS sequence"/>
</dbReference>
<evidence type="ECO:0000313" key="3">
    <source>
        <dbReference type="Proteomes" id="UP000077628"/>
    </source>
</evidence>
<organism evidence="2 3">
    <name type="scientific">Methylomonas koyamae</name>
    <dbReference type="NCBI Taxonomy" id="702114"/>
    <lineage>
        <taxon>Bacteria</taxon>
        <taxon>Pseudomonadati</taxon>
        <taxon>Pseudomonadota</taxon>
        <taxon>Gammaproteobacteria</taxon>
        <taxon>Methylococcales</taxon>
        <taxon>Methylococcaceae</taxon>
        <taxon>Methylomonas</taxon>
    </lineage>
</organism>
<gene>
    <name evidence="2" type="ORF">A1355_16290</name>
</gene>
<dbReference type="InterPro" id="IPR051043">
    <property type="entry name" value="Sulfatase_Mod_Factor_Kinase"/>
</dbReference>
<dbReference type="GO" id="GO:0120147">
    <property type="term" value="F:formylglycine-generating oxidase activity"/>
    <property type="evidence" value="ECO:0007669"/>
    <property type="project" value="TreeGrafter"/>
</dbReference>